<evidence type="ECO:0000313" key="2">
    <source>
        <dbReference type="EMBL" id="KDQ62244.1"/>
    </source>
</evidence>
<dbReference type="CDD" id="cd02440">
    <property type="entry name" value="AdoMet_MTases"/>
    <property type="match status" value="1"/>
</dbReference>
<dbReference type="Pfam" id="PF13847">
    <property type="entry name" value="Methyltransf_31"/>
    <property type="match status" value="1"/>
</dbReference>
<gene>
    <name evidence="2" type="ORF">JAAARDRAFT_54221</name>
</gene>
<proteinExistence type="predicted"/>
<dbReference type="InParanoid" id="A0A067Q5I2"/>
<protein>
    <recommendedName>
        <fullName evidence="1">Methyltransferase domain-containing protein</fullName>
    </recommendedName>
</protein>
<accession>A0A067Q5I2</accession>
<dbReference type="PANTHER" id="PTHR43861">
    <property type="entry name" value="TRANS-ACONITATE 2-METHYLTRANSFERASE-RELATED"/>
    <property type="match status" value="1"/>
</dbReference>
<dbReference type="InterPro" id="IPR025714">
    <property type="entry name" value="Methyltranfer_dom"/>
</dbReference>
<feature type="domain" description="Methyltransferase" evidence="1">
    <location>
        <begin position="36"/>
        <end position="145"/>
    </location>
</feature>
<dbReference type="HOGENOM" id="CLU_037990_5_3_1"/>
<keyword evidence="3" id="KW-1185">Reference proteome</keyword>
<dbReference type="OrthoDB" id="10017101at2759"/>
<reference evidence="3" key="1">
    <citation type="journal article" date="2014" name="Proc. Natl. Acad. Sci. U.S.A.">
        <title>Extensive sampling of basidiomycete genomes demonstrates inadequacy of the white-rot/brown-rot paradigm for wood decay fungi.</title>
        <authorList>
            <person name="Riley R."/>
            <person name="Salamov A.A."/>
            <person name="Brown D.W."/>
            <person name="Nagy L.G."/>
            <person name="Floudas D."/>
            <person name="Held B.W."/>
            <person name="Levasseur A."/>
            <person name="Lombard V."/>
            <person name="Morin E."/>
            <person name="Otillar R."/>
            <person name="Lindquist E.A."/>
            <person name="Sun H."/>
            <person name="LaButti K.M."/>
            <person name="Schmutz J."/>
            <person name="Jabbour D."/>
            <person name="Luo H."/>
            <person name="Baker S.E."/>
            <person name="Pisabarro A.G."/>
            <person name="Walton J.D."/>
            <person name="Blanchette R.A."/>
            <person name="Henrissat B."/>
            <person name="Martin F."/>
            <person name="Cullen D."/>
            <person name="Hibbett D.S."/>
            <person name="Grigoriev I.V."/>
        </authorList>
    </citation>
    <scope>NUCLEOTIDE SEQUENCE [LARGE SCALE GENOMIC DNA]</scope>
    <source>
        <strain evidence="3">MUCL 33604</strain>
    </source>
</reference>
<dbReference type="AlphaFoldDB" id="A0A067Q5I2"/>
<evidence type="ECO:0000313" key="3">
    <source>
        <dbReference type="Proteomes" id="UP000027265"/>
    </source>
</evidence>
<dbReference type="STRING" id="933084.A0A067Q5I2"/>
<dbReference type="EMBL" id="KL197711">
    <property type="protein sequence ID" value="KDQ62244.1"/>
    <property type="molecule type" value="Genomic_DNA"/>
</dbReference>
<name>A0A067Q5I2_9AGAM</name>
<organism evidence="2 3">
    <name type="scientific">Jaapia argillacea MUCL 33604</name>
    <dbReference type="NCBI Taxonomy" id="933084"/>
    <lineage>
        <taxon>Eukaryota</taxon>
        <taxon>Fungi</taxon>
        <taxon>Dikarya</taxon>
        <taxon>Basidiomycota</taxon>
        <taxon>Agaricomycotina</taxon>
        <taxon>Agaricomycetes</taxon>
        <taxon>Agaricomycetidae</taxon>
        <taxon>Jaapiales</taxon>
        <taxon>Jaapiaceae</taxon>
        <taxon>Jaapia</taxon>
    </lineage>
</organism>
<dbReference type="SUPFAM" id="SSF53335">
    <property type="entry name" value="S-adenosyl-L-methionine-dependent methyltransferases"/>
    <property type="match status" value="1"/>
</dbReference>
<evidence type="ECO:0000259" key="1">
    <source>
        <dbReference type="Pfam" id="PF13847"/>
    </source>
</evidence>
<dbReference type="Gene3D" id="3.40.50.150">
    <property type="entry name" value="Vaccinia Virus protein VP39"/>
    <property type="match status" value="1"/>
</dbReference>
<sequence>MSAPNDTWSASSYNETASFVYSSANISPVLSLLDAKPGEKIIDFGCGSGEVTLEIEKVVTSKGDGLVVGVDASDSMISKAGSNGLRFCFVSDIQSIQFPRPTNVGQSTTQFDAVFTNAALHWCKRDPKGVLESVKKVLIKGGRFVGEMGGFSNCVGVRSALHHVLRGRGHDPVILDPWYFPSVEDYRTLLEAHSFKVDHISLTPRLTPLPSTLRDWLHLFCRHSFLEHMSDEEAESVIEEVQERCRIDCQDGQGKWWLMYTRLRFKGILLE</sequence>
<dbReference type="Proteomes" id="UP000027265">
    <property type="component" value="Unassembled WGS sequence"/>
</dbReference>
<dbReference type="PANTHER" id="PTHR43861:SF1">
    <property type="entry name" value="TRANS-ACONITATE 2-METHYLTRANSFERASE"/>
    <property type="match status" value="1"/>
</dbReference>
<dbReference type="InterPro" id="IPR029063">
    <property type="entry name" value="SAM-dependent_MTases_sf"/>
</dbReference>